<keyword evidence="2" id="KW-1185">Reference proteome</keyword>
<comment type="caution">
    <text evidence="1">The sequence shown here is derived from an EMBL/GenBank/DDBJ whole genome shotgun (WGS) entry which is preliminary data.</text>
</comment>
<reference evidence="2" key="1">
    <citation type="journal article" date="2024" name="Proc. Natl. Acad. Sci. U.S.A.">
        <title>Extraordinary preservation of gene collinearity over three hundred million years revealed in homosporous lycophytes.</title>
        <authorList>
            <person name="Li C."/>
            <person name="Wickell D."/>
            <person name="Kuo L.Y."/>
            <person name="Chen X."/>
            <person name="Nie B."/>
            <person name="Liao X."/>
            <person name="Peng D."/>
            <person name="Ji J."/>
            <person name="Jenkins J."/>
            <person name="Williams M."/>
            <person name="Shu S."/>
            <person name="Plott C."/>
            <person name="Barry K."/>
            <person name="Rajasekar S."/>
            <person name="Grimwood J."/>
            <person name="Han X."/>
            <person name="Sun S."/>
            <person name="Hou Z."/>
            <person name="He W."/>
            <person name="Dai G."/>
            <person name="Sun C."/>
            <person name="Schmutz J."/>
            <person name="Leebens-Mack J.H."/>
            <person name="Li F.W."/>
            <person name="Wang L."/>
        </authorList>
    </citation>
    <scope>NUCLEOTIDE SEQUENCE [LARGE SCALE GENOMIC DNA]</scope>
    <source>
        <strain evidence="2">cv. PW_Plant_1</strain>
    </source>
</reference>
<proteinExistence type="predicted"/>
<name>A0ACC2DAD2_DIPCM</name>
<dbReference type="EMBL" id="CM055097">
    <property type="protein sequence ID" value="KAJ7551155.1"/>
    <property type="molecule type" value="Genomic_DNA"/>
</dbReference>
<evidence type="ECO:0000313" key="1">
    <source>
        <dbReference type="EMBL" id="KAJ7551155.1"/>
    </source>
</evidence>
<sequence>MRRTDASSSVRLIRRLCIEGKLSEALPVLEDIISRQKCPISASVFLDVLRGCFRKKDLEAGRRVKFLIIKCGFESDLLLGNHLIRLFSAGGNLSEALQQFRNLPKKDEYAWNTIISAHVKHKKGRQAIELYHEMVLSTVEPDVFTYAVVLKACASIASLGQGRVIHFHILSRGLEHDPLVGNTLVDMYCKCGRLVEARQVFSNLPKRDIVSWNAMIVGCVQHKNDVEAFQLYEQMQDEGMKPDTVTYMFMLKACGNMGALDQGRLIHINLTKSGLGKDRFAGSNLIDMYVKCGSLDEARQVFQNIPNRDIFVWTSMIAGCAEHGLGEEAFHLFQGMLSEGLKPDKIIFVSVLKAFSSIKALDWGKLIHAHILEKKLESDIYVASALVGMYARCGSIDNAHKVFLKLPQRDIVVWNTMIAGFVQQERGQDALNLFERMQKEGMKPDNFTFSSIFKACGSILALDQGKFIHKQLEESSFGFDLIVGNSLLDMYVKCGSIDEARKVFLSLHNRDVVTWTSMIGGFAQVGGHAQEAFVFFKKMQEEGFKPNKVTFLCALKACSSVSTLSYGKLIHAQLIDNGFEADSVIGNALVHMYAKCGSIDEARQVFLKLPKRDVISWNAMIDGCAQQGYGKEALHLFEGMRQNGVVPNEATFVSVFAACSHTGLVSEGYSLFRYMHKNLGITPDMNHYACMVDLLGRAGKLSEAHSFILKMPVQPTVVVWMSLLGACRTHCNLELGKLSFASILKLDPSNAAAHSLMSNMYDLLADQTVTQSQIVR</sequence>
<gene>
    <name evidence="1" type="ORF">O6H91_06G001300</name>
</gene>
<dbReference type="Proteomes" id="UP001162992">
    <property type="component" value="Chromosome 6"/>
</dbReference>
<accession>A0ACC2DAD2</accession>
<organism evidence="1 2">
    <name type="scientific">Diphasiastrum complanatum</name>
    <name type="common">Issler's clubmoss</name>
    <name type="synonym">Lycopodium complanatum</name>
    <dbReference type="NCBI Taxonomy" id="34168"/>
    <lineage>
        <taxon>Eukaryota</taxon>
        <taxon>Viridiplantae</taxon>
        <taxon>Streptophyta</taxon>
        <taxon>Embryophyta</taxon>
        <taxon>Tracheophyta</taxon>
        <taxon>Lycopodiopsida</taxon>
        <taxon>Lycopodiales</taxon>
        <taxon>Lycopodiaceae</taxon>
        <taxon>Lycopodioideae</taxon>
        <taxon>Diphasiastrum</taxon>
    </lineage>
</organism>
<evidence type="ECO:0000313" key="2">
    <source>
        <dbReference type="Proteomes" id="UP001162992"/>
    </source>
</evidence>
<protein>
    <submittedName>
        <fullName evidence="1">Uncharacterized protein</fullName>
    </submittedName>
</protein>